<dbReference type="EMBL" id="AMZH03019344">
    <property type="protein sequence ID" value="RRT40488.1"/>
    <property type="molecule type" value="Genomic_DNA"/>
</dbReference>
<dbReference type="AlphaFoldDB" id="A0A426XLV4"/>
<name>A0A426XLV4_ENSVE</name>
<reference evidence="1 2" key="1">
    <citation type="journal article" date="2014" name="Agronomy (Basel)">
        <title>A Draft Genome Sequence for Ensete ventricosum, the Drought-Tolerant Tree Against Hunger.</title>
        <authorList>
            <person name="Harrison J."/>
            <person name="Moore K.A."/>
            <person name="Paszkiewicz K."/>
            <person name="Jones T."/>
            <person name="Grant M."/>
            <person name="Ambacheew D."/>
            <person name="Muzemil S."/>
            <person name="Studholme D.J."/>
        </authorList>
    </citation>
    <scope>NUCLEOTIDE SEQUENCE [LARGE SCALE GENOMIC DNA]</scope>
</reference>
<comment type="caution">
    <text evidence="1">The sequence shown here is derived from an EMBL/GenBank/DDBJ whole genome shotgun (WGS) entry which is preliminary data.</text>
</comment>
<protein>
    <submittedName>
        <fullName evidence="1">Uncharacterized protein</fullName>
    </submittedName>
</protein>
<gene>
    <name evidence="1" type="ORF">B296_00054669</name>
</gene>
<sequence>MFRMLRGGKVAAGWGVPGLQSSLKAMSGSEGLTSVVVSSGSHDQQLGETTMASCVAISDNIGNQLQRLSVGRGRRG</sequence>
<organism evidence="1 2">
    <name type="scientific">Ensete ventricosum</name>
    <name type="common">Abyssinian banana</name>
    <name type="synonym">Musa ensete</name>
    <dbReference type="NCBI Taxonomy" id="4639"/>
    <lineage>
        <taxon>Eukaryota</taxon>
        <taxon>Viridiplantae</taxon>
        <taxon>Streptophyta</taxon>
        <taxon>Embryophyta</taxon>
        <taxon>Tracheophyta</taxon>
        <taxon>Spermatophyta</taxon>
        <taxon>Magnoliopsida</taxon>
        <taxon>Liliopsida</taxon>
        <taxon>Zingiberales</taxon>
        <taxon>Musaceae</taxon>
        <taxon>Ensete</taxon>
    </lineage>
</organism>
<proteinExistence type="predicted"/>
<evidence type="ECO:0000313" key="2">
    <source>
        <dbReference type="Proteomes" id="UP000287651"/>
    </source>
</evidence>
<accession>A0A426XLV4</accession>
<dbReference type="Proteomes" id="UP000287651">
    <property type="component" value="Unassembled WGS sequence"/>
</dbReference>
<evidence type="ECO:0000313" key="1">
    <source>
        <dbReference type="EMBL" id="RRT40488.1"/>
    </source>
</evidence>